<dbReference type="RefSeq" id="WP_025363380.1">
    <property type="nucleotide sequence ID" value="NZ_CP006681.1"/>
</dbReference>
<accession>W6A837</accession>
<feature type="signal peptide" evidence="1">
    <location>
        <begin position="1"/>
        <end position="22"/>
    </location>
</feature>
<dbReference type="PROSITE" id="PS51257">
    <property type="entry name" value="PROKAR_LIPOPROTEIN"/>
    <property type="match status" value="1"/>
</dbReference>
<feature type="chain" id="PRO_5004875669" description="Lipoprotein" evidence="1">
    <location>
        <begin position="23"/>
        <end position="575"/>
    </location>
</feature>
<gene>
    <name evidence="2" type="ORF">SCULI_v1c08120</name>
</gene>
<reference evidence="2 3" key="1">
    <citation type="journal article" date="2014" name="Genome Biol. Evol.">
        <title>Molecular evolution of the substrate utilization strategies and putative virulence factors in mosquito-associated Spiroplasma species.</title>
        <authorList>
            <person name="Chang T.H."/>
            <person name="Lo W.S."/>
            <person name="Ku C."/>
            <person name="Chen L.L."/>
            <person name="Kuo C.H."/>
        </authorList>
    </citation>
    <scope>NUCLEOTIDE SEQUENCE [LARGE SCALE GENOMIC DNA]</scope>
    <source>
        <strain evidence="2">AES-1</strain>
    </source>
</reference>
<proteinExistence type="predicted"/>
<evidence type="ECO:0008006" key="4">
    <source>
        <dbReference type="Google" id="ProtNLM"/>
    </source>
</evidence>
<dbReference type="InterPro" id="IPR054816">
    <property type="entry name" value="Lipoprotein_mollicutes-type_CS"/>
</dbReference>
<protein>
    <recommendedName>
        <fullName evidence="4">Lipoprotein</fullName>
    </recommendedName>
</protein>
<evidence type="ECO:0000313" key="3">
    <source>
        <dbReference type="Proteomes" id="UP000019267"/>
    </source>
</evidence>
<dbReference type="NCBIfam" id="NF038029">
    <property type="entry name" value="LP_plasma"/>
    <property type="match status" value="1"/>
</dbReference>
<evidence type="ECO:0000313" key="2">
    <source>
        <dbReference type="EMBL" id="AHI53152.1"/>
    </source>
</evidence>
<name>W6A837_9MOLU</name>
<dbReference type="AlphaFoldDB" id="W6A837"/>
<dbReference type="Proteomes" id="UP000019267">
    <property type="component" value="Chromosome"/>
</dbReference>
<dbReference type="PATRIC" id="fig|1276246.3.peg.808"/>
<keyword evidence="3" id="KW-1185">Reference proteome</keyword>
<dbReference type="EMBL" id="CP006681">
    <property type="protein sequence ID" value="AHI53152.1"/>
    <property type="molecule type" value="Genomic_DNA"/>
</dbReference>
<dbReference type="STRING" id="1276246.SCULI_v1c08120"/>
<organism evidence="2 3">
    <name type="scientific">Spiroplasma culicicola AES-1</name>
    <dbReference type="NCBI Taxonomy" id="1276246"/>
    <lineage>
        <taxon>Bacteria</taxon>
        <taxon>Bacillati</taxon>
        <taxon>Mycoplasmatota</taxon>
        <taxon>Mollicutes</taxon>
        <taxon>Entomoplasmatales</taxon>
        <taxon>Spiroplasmataceae</taxon>
        <taxon>Spiroplasma</taxon>
    </lineage>
</organism>
<dbReference type="OrthoDB" id="395787at2"/>
<dbReference type="KEGG" id="scq:SCULI_v1c08120"/>
<evidence type="ECO:0000256" key="1">
    <source>
        <dbReference type="SAM" id="SignalP"/>
    </source>
</evidence>
<dbReference type="HOGENOM" id="CLU_473988_0_0_14"/>
<sequence>MKKLLSLLGSVSLLTTAGNAVVACTNDRITSPKLDPDLAKQIIAKLAGTDVASIDFGDLFSSADVTTVVVNIINDLISKQYSYDSTNKLLSQLGLNQYAKPGESNLLPEDFLNFFNQNASTIAEDILFTEYTKSISSGIRMDFTQANSLYALNPIRETTVKSFDGESDIKVNIQDKIWFNGKIWAKGSESVDGNKELPKLEDLTEEYASKKAIFKIGATESSANEITAKTALKLRFQDYFENKLMKDIISNLLTTSFIEANMFNISSQAGENSNKNGAYLNISNTLFSKTQSWNTSSTADWKTNVKMVWSYKIDNTDQKAAAQIKTAFNALNSFIDTSTGELKDDTSLFKLMEDFKTNLGSETPIYNGDGSNAYDSFFGKEGFKGITIYENGVSIGTSPIANKAYEDAVKTSTKAGILLNSNTLPFFNDTDNSNIAEVVFVLPIYMIELLGASIGSENDVYKINGAPSSTIDEEENSVAINFGPTSQSSTRYSDVWNNLNNMKYHSTDVRTIASNEANRQAMINQIKYVVSQDTSVSDLAKTVLYSQYLDVDEIYYAGLFDQIGRYIKSDEDEDD</sequence>
<keyword evidence="1" id="KW-0732">Signal</keyword>